<organism evidence="2 3">
    <name type="scientific">Christensenella hongkongensis</name>
    <dbReference type="NCBI Taxonomy" id="270498"/>
    <lineage>
        <taxon>Bacteria</taxon>
        <taxon>Bacillati</taxon>
        <taxon>Bacillota</taxon>
        <taxon>Clostridia</taxon>
        <taxon>Christensenellales</taxon>
        <taxon>Christensenellaceae</taxon>
        <taxon>Christensenella</taxon>
    </lineage>
</organism>
<gene>
    <name evidence="2" type="ORF">CHK_1661</name>
</gene>
<evidence type="ECO:0000256" key="1">
    <source>
        <dbReference type="SAM" id="Phobius"/>
    </source>
</evidence>
<sequence length="90" mass="9331">MAVVSIIVSLLGIVLSFILGFPLSFLIGPYVGIAIGIVGLALAIIALKKKRENVSFAALIISIIVILICIFRMISMSSCVNGLIGLVSGA</sequence>
<accession>A0A0M2NKU3</accession>
<reference evidence="2 3" key="1">
    <citation type="submission" date="2015-04" db="EMBL/GenBank/DDBJ databases">
        <title>Draft genome sequence of bacteremic isolate Catabacter hongkongensis type strain HKU16T.</title>
        <authorList>
            <person name="Lau S.K."/>
            <person name="Teng J.L."/>
            <person name="Huang Y."/>
            <person name="Curreem S.O."/>
            <person name="Tsui S.K."/>
            <person name="Woo P.C."/>
        </authorList>
    </citation>
    <scope>NUCLEOTIDE SEQUENCE [LARGE SCALE GENOMIC DNA]</scope>
    <source>
        <strain evidence="2 3">HKU16</strain>
    </source>
</reference>
<evidence type="ECO:0000313" key="2">
    <source>
        <dbReference type="EMBL" id="KKI50870.1"/>
    </source>
</evidence>
<keyword evidence="1" id="KW-0812">Transmembrane</keyword>
<keyword evidence="3" id="KW-1185">Reference proteome</keyword>
<feature type="transmembrane region" description="Helical" evidence="1">
    <location>
        <begin position="30"/>
        <end position="47"/>
    </location>
</feature>
<proteinExistence type="predicted"/>
<dbReference type="AlphaFoldDB" id="A0A0M2NKU3"/>
<dbReference type="Proteomes" id="UP000034076">
    <property type="component" value="Unassembled WGS sequence"/>
</dbReference>
<feature type="transmembrane region" description="Helical" evidence="1">
    <location>
        <begin position="54"/>
        <end position="74"/>
    </location>
</feature>
<evidence type="ECO:0000313" key="3">
    <source>
        <dbReference type="Proteomes" id="UP000034076"/>
    </source>
</evidence>
<keyword evidence="1" id="KW-1133">Transmembrane helix</keyword>
<dbReference type="EMBL" id="LAYJ01000097">
    <property type="protein sequence ID" value="KKI50870.1"/>
    <property type="molecule type" value="Genomic_DNA"/>
</dbReference>
<comment type="caution">
    <text evidence="2">The sequence shown here is derived from an EMBL/GenBank/DDBJ whole genome shotgun (WGS) entry which is preliminary data.</text>
</comment>
<dbReference type="RefSeq" id="WP_046443531.1">
    <property type="nucleotide sequence ID" value="NZ_CAUERS010000026.1"/>
</dbReference>
<protein>
    <submittedName>
        <fullName evidence="2">Uncharacterized protein</fullName>
    </submittedName>
</protein>
<name>A0A0M2NKU3_9FIRM</name>
<keyword evidence="1" id="KW-0472">Membrane</keyword>